<sequence length="1628" mass="187540">MKVDELGIGQSIQYLRSDVSLMAASKNKIRFYSFLSICQIDSQKIRFISLLASFYSLLQNAFISFWPHLKLSGKGTDKFDFLRTPPVYEENLTNAFFIYSTDKKPEDLYLYSYILFFISIFFFFASFIGFCIYQIKHIINFQLILCFNFFVQFICQVIVVPIGFQTGWLISKIIYMKELDKDGKLTDEHGSIAVFTSIVVLNAFLFLIVNLFTIANNFFNANSILIVDTHIVSSNFIFHSLFKLFPSIILFFSNILPLFNTKLTYFIVSLHMAFCICMTVWCFWLPYGIKIVNSITSSFLISMLVSDIICFTKLNTKWYRYVIFIGCFIFFYFLMNFFIKLRIKSILKRKKKKDNEENLNPEIGMPSLDGILASSRLKSSKFQPFGDPTISIDGLENLSVSKLLFVLRVAIMTKSQLFLEGQIVDYISSKIETDEDKIIFCSLICYFSDFQSIFFSILTSLKRARLLPLNREFQLYQLRRYDACCHLDMKIEELNDIINETKSLSLYLRSLWLVADSKSLENDKKNANLNIKLKTNMFTSFDGLSRSINNCENNWKSIISFYPNNIQVSEEYSKFLIECCGDFIQGAEWKTISSLLKEGKTFKFNPAHVSFLRSYPHYAKQIYPKRSLFKNMDDIDIHTKLDNISTMIDMPETRFEFQRSTNTSYPISIYIFLALSIVSLCFTFVYWIYAIFTFGHFEHITESLYFIVNTAFLAQQISKNLINAIMDFGQLPEYNLFPIPEEIFSAIYENNVSDRIDEYTARSLLQLNGIYSKQLAAVSERGMGLVNYLHNSSLEQIEKGNDFQVVLDVFYNNSLTSTYYLSKDESITSVSNLQSYIISFFTYYFTMSYDTNHTYVNDPEFFHATNAGAISLDQVDYISQSILHNNQILLDKADFKYSTQIYILSAIYIAISIVFVWINFFTINHHFQKICESLCSFPKNVLDQASNPIIKNENDLNDFAANVNQSNFKNFVIIALIVSTIINLVLFCTIFLFHFIYETYKNQFVAITDQTHYYSLETCEVIEVLYSVMAGVVYGQLIPKVDEMYKKKISSTLNKFIETHEACGNLSYEFDCGISQEYVDIMNDLKNLEKCPKYENKSFHETIACLSEESMINAFIDLTKTLESNANDPFLLHTNTFKQYIHFVLSHVYYDVRNFGNYIVLGALEKQVDYIKIIQLFGSLSIVVSFIGFVLNVFIFFKIRRIYKTLFAFISRVLPSDLVLNDDLMKSLLNIKTTNKQVIENEGTSFLVQESSSPIAFLDRSTLIQFVNNAFIRNFGYEANFIVGQPISILIGDESVLYFIDTLKFFGSKEISVKTVKCAKGNGNFATYDITFIPIHNISKEKMKEKEKAKEKEKVIDDFNSNENDEETKNSFINRIALVFVDKTFEISLMKKCNTMKHLTEKIANSIYPPSYYLYMEGCLRMCSICLIKIPNVFSSRIPANKVLAQRANVYNIIYDKLKIYPLLSPFYTKNGIFAAVGCKKNDPTELAIECLNFVFNIISELVGLLTVNPQNQLIGLKPNQFFFAAVETGGEILVNWSGDESKKSIVSGELIERAMKVLDNANLAGTICVSNATYQYIMQHDYSFTEKPIPEEICGCNSIYSIESNHMDDIDDSVNKESSAEGSSSNN</sequence>
<proteinExistence type="predicted"/>
<accession>A0ABR2KCD9</accession>
<feature type="transmembrane region" description="Helical" evidence="2">
    <location>
        <begin position="321"/>
        <end position="343"/>
    </location>
</feature>
<feature type="transmembrane region" description="Helical" evidence="2">
    <location>
        <begin position="265"/>
        <end position="284"/>
    </location>
</feature>
<evidence type="ECO:0000259" key="3">
    <source>
        <dbReference type="Pfam" id="PF00989"/>
    </source>
</evidence>
<feature type="coiled-coil region" evidence="1">
    <location>
        <begin position="1335"/>
        <end position="1362"/>
    </location>
</feature>
<feature type="transmembrane region" description="Helical" evidence="2">
    <location>
        <begin position="291"/>
        <end position="309"/>
    </location>
</feature>
<evidence type="ECO:0000313" key="4">
    <source>
        <dbReference type="EMBL" id="KAK8888780.1"/>
    </source>
</evidence>
<protein>
    <recommendedName>
        <fullName evidence="3">PAS fold domain-containing protein</fullName>
    </recommendedName>
</protein>
<dbReference type="Pfam" id="PF00989">
    <property type="entry name" value="PAS"/>
    <property type="match status" value="1"/>
</dbReference>
<evidence type="ECO:0000313" key="5">
    <source>
        <dbReference type="Proteomes" id="UP001470230"/>
    </source>
</evidence>
<keyword evidence="5" id="KW-1185">Reference proteome</keyword>
<feature type="transmembrane region" description="Helical" evidence="2">
    <location>
        <begin position="190"/>
        <end position="215"/>
    </location>
</feature>
<dbReference type="Proteomes" id="UP001470230">
    <property type="component" value="Unassembled WGS sequence"/>
</dbReference>
<keyword evidence="2" id="KW-0472">Membrane</keyword>
<keyword evidence="2" id="KW-1133">Transmembrane helix</keyword>
<name>A0ABR2KCD9_9EUKA</name>
<keyword evidence="2" id="KW-0812">Transmembrane</keyword>
<evidence type="ECO:0000256" key="1">
    <source>
        <dbReference type="SAM" id="Coils"/>
    </source>
</evidence>
<feature type="transmembrane region" description="Helical" evidence="2">
    <location>
        <begin position="1176"/>
        <end position="1197"/>
    </location>
</feature>
<feature type="transmembrane region" description="Helical" evidence="2">
    <location>
        <begin position="901"/>
        <end position="920"/>
    </location>
</feature>
<feature type="transmembrane region" description="Helical" evidence="2">
    <location>
        <begin position="145"/>
        <end position="170"/>
    </location>
</feature>
<feature type="transmembrane region" description="Helical" evidence="2">
    <location>
        <begin position="110"/>
        <end position="133"/>
    </location>
</feature>
<dbReference type="Gene3D" id="3.30.450.20">
    <property type="entry name" value="PAS domain"/>
    <property type="match status" value="1"/>
</dbReference>
<dbReference type="CDD" id="cd00130">
    <property type="entry name" value="PAS"/>
    <property type="match status" value="1"/>
</dbReference>
<dbReference type="InterPro" id="IPR035965">
    <property type="entry name" value="PAS-like_dom_sf"/>
</dbReference>
<comment type="caution">
    <text evidence="4">The sequence shown here is derived from an EMBL/GenBank/DDBJ whole genome shotgun (WGS) entry which is preliminary data.</text>
</comment>
<feature type="transmembrane region" description="Helical" evidence="2">
    <location>
        <begin position="236"/>
        <end position="259"/>
    </location>
</feature>
<feature type="transmembrane region" description="Helical" evidence="2">
    <location>
        <begin position="667"/>
        <end position="689"/>
    </location>
</feature>
<organism evidence="4 5">
    <name type="scientific">Tritrichomonas musculus</name>
    <dbReference type="NCBI Taxonomy" id="1915356"/>
    <lineage>
        <taxon>Eukaryota</taxon>
        <taxon>Metamonada</taxon>
        <taxon>Parabasalia</taxon>
        <taxon>Tritrichomonadida</taxon>
        <taxon>Tritrichomonadidae</taxon>
        <taxon>Tritrichomonas</taxon>
    </lineage>
</organism>
<dbReference type="InterPro" id="IPR000014">
    <property type="entry name" value="PAS"/>
</dbReference>
<gene>
    <name evidence="4" type="ORF">M9Y10_033519</name>
</gene>
<evidence type="ECO:0000256" key="2">
    <source>
        <dbReference type="SAM" id="Phobius"/>
    </source>
</evidence>
<reference evidence="4 5" key="1">
    <citation type="submission" date="2024-04" db="EMBL/GenBank/DDBJ databases">
        <title>Tritrichomonas musculus Genome.</title>
        <authorList>
            <person name="Alves-Ferreira E."/>
            <person name="Grigg M."/>
            <person name="Lorenzi H."/>
            <person name="Galac M."/>
        </authorList>
    </citation>
    <scope>NUCLEOTIDE SEQUENCE [LARGE SCALE GENOMIC DNA]</scope>
    <source>
        <strain evidence="4 5">EAF2021</strain>
    </source>
</reference>
<feature type="transmembrane region" description="Helical" evidence="2">
    <location>
        <begin position="971"/>
        <end position="997"/>
    </location>
</feature>
<keyword evidence="1" id="KW-0175">Coiled coil</keyword>
<dbReference type="SUPFAM" id="SSF55785">
    <property type="entry name" value="PYP-like sensor domain (PAS domain)"/>
    <property type="match status" value="1"/>
</dbReference>
<dbReference type="EMBL" id="JAPFFF010000005">
    <property type="protein sequence ID" value="KAK8888780.1"/>
    <property type="molecule type" value="Genomic_DNA"/>
</dbReference>
<dbReference type="InterPro" id="IPR013767">
    <property type="entry name" value="PAS_fold"/>
</dbReference>
<feature type="transmembrane region" description="Helical" evidence="2">
    <location>
        <begin position="47"/>
        <end position="66"/>
    </location>
</feature>
<feature type="domain" description="PAS fold" evidence="3">
    <location>
        <begin position="1247"/>
        <end position="1321"/>
    </location>
</feature>